<dbReference type="AlphaFoldDB" id="C5FXQ2"/>
<evidence type="ECO:0000313" key="3">
    <source>
        <dbReference type="Proteomes" id="UP000002035"/>
    </source>
</evidence>
<evidence type="ECO:0000313" key="2">
    <source>
        <dbReference type="EMBL" id="EEQ35092.1"/>
    </source>
</evidence>
<gene>
    <name evidence="2" type="ORF">MCYG_07911</name>
</gene>
<dbReference type="Proteomes" id="UP000002035">
    <property type="component" value="Unassembled WGS sequence"/>
</dbReference>
<evidence type="ECO:0000256" key="1">
    <source>
        <dbReference type="SAM" id="MobiDB-lite"/>
    </source>
</evidence>
<dbReference type="RefSeq" id="XP_002844128.1">
    <property type="nucleotide sequence ID" value="XM_002844082.1"/>
</dbReference>
<keyword evidence="3" id="KW-1185">Reference proteome</keyword>
<accession>C5FXQ2</accession>
<dbReference type="HOGENOM" id="CLU_1440720_0_0_1"/>
<dbReference type="GeneID" id="9227620"/>
<name>C5FXQ2_ARTOC</name>
<dbReference type="EMBL" id="DS995707">
    <property type="protein sequence ID" value="EEQ35092.1"/>
    <property type="molecule type" value="Genomic_DNA"/>
</dbReference>
<dbReference type="VEuPathDB" id="FungiDB:MCYG_07911"/>
<protein>
    <submittedName>
        <fullName evidence="2">Uncharacterized protein</fullName>
    </submittedName>
</protein>
<sequence length="188" mass="21322">MLFLCCFPTSQQPMLKEIPVVASDEGFLTRPYMPKTSVTCWDDYFRGNNSMQTEDAPRTSFEDPQYLSAPPSRHTQNSNKPSKLRGLRWIIYPLCEWSYPLPLGADVNITCPNTPGLMESKVTPVVVECFRPYPPGLRKATFTFEALGERQTHSIEKICRDHGLKAAVINWNPSYKCELGKISKLTSL</sequence>
<organism evidence="2 3">
    <name type="scientific">Arthroderma otae (strain ATCC MYA-4605 / CBS 113480)</name>
    <name type="common">Microsporum canis</name>
    <dbReference type="NCBI Taxonomy" id="554155"/>
    <lineage>
        <taxon>Eukaryota</taxon>
        <taxon>Fungi</taxon>
        <taxon>Dikarya</taxon>
        <taxon>Ascomycota</taxon>
        <taxon>Pezizomycotina</taxon>
        <taxon>Eurotiomycetes</taxon>
        <taxon>Eurotiomycetidae</taxon>
        <taxon>Onygenales</taxon>
        <taxon>Arthrodermataceae</taxon>
        <taxon>Microsporum</taxon>
    </lineage>
</organism>
<feature type="region of interest" description="Disordered" evidence="1">
    <location>
        <begin position="51"/>
        <end position="81"/>
    </location>
</feature>
<proteinExistence type="predicted"/>
<reference evidence="3" key="1">
    <citation type="journal article" date="2012" name="MBio">
        <title>Comparative genome analysis of Trichophyton rubrum and related dermatophytes reveals candidate genes involved in infection.</title>
        <authorList>
            <person name="Martinez D.A."/>
            <person name="Oliver B.G."/>
            <person name="Graeser Y."/>
            <person name="Goldberg J.M."/>
            <person name="Li W."/>
            <person name="Martinez-Rossi N.M."/>
            <person name="Monod M."/>
            <person name="Shelest E."/>
            <person name="Barton R.C."/>
            <person name="Birch E."/>
            <person name="Brakhage A.A."/>
            <person name="Chen Z."/>
            <person name="Gurr S.J."/>
            <person name="Heiman D."/>
            <person name="Heitman J."/>
            <person name="Kosti I."/>
            <person name="Rossi A."/>
            <person name="Saif S."/>
            <person name="Samalova M."/>
            <person name="Saunders C.W."/>
            <person name="Shea T."/>
            <person name="Summerbell R.C."/>
            <person name="Xu J."/>
            <person name="Young S."/>
            <person name="Zeng Q."/>
            <person name="Birren B.W."/>
            <person name="Cuomo C.A."/>
            <person name="White T.C."/>
        </authorList>
    </citation>
    <scope>NUCLEOTIDE SEQUENCE [LARGE SCALE GENOMIC DNA]</scope>
    <source>
        <strain evidence="3">ATCC MYA-4605 / CBS 113480</strain>
    </source>
</reference>